<organism evidence="1 2">
    <name type="scientific">Streptomyces subrutilus</name>
    <dbReference type="NCBI Taxonomy" id="36818"/>
    <lineage>
        <taxon>Bacteria</taxon>
        <taxon>Bacillati</taxon>
        <taxon>Actinomycetota</taxon>
        <taxon>Actinomycetes</taxon>
        <taxon>Kitasatosporales</taxon>
        <taxon>Streptomycetaceae</taxon>
        <taxon>Streptomyces</taxon>
    </lineage>
</organism>
<dbReference type="EMBL" id="BMVX01000020">
    <property type="protein sequence ID" value="GGZ82567.1"/>
    <property type="molecule type" value="Genomic_DNA"/>
</dbReference>
<reference evidence="1" key="1">
    <citation type="journal article" date="2014" name="Int. J. Syst. Evol. Microbiol.">
        <title>Complete genome sequence of Corynebacterium casei LMG S-19264T (=DSM 44701T), isolated from a smear-ripened cheese.</title>
        <authorList>
            <consortium name="US DOE Joint Genome Institute (JGI-PGF)"/>
            <person name="Walter F."/>
            <person name="Albersmeier A."/>
            <person name="Kalinowski J."/>
            <person name="Ruckert C."/>
        </authorList>
    </citation>
    <scope>NUCLEOTIDE SEQUENCE</scope>
    <source>
        <strain evidence="1">JCM 4834</strain>
    </source>
</reference>
<dbReference type="InterPro" id="IPR014719">
    <property type="entry name" value="Ribosomal_bL12_C/ClpS-like"/>
</dbReference>
<name>A0A918R5A7_9ACTN</name>
<gene>
    <name evidence="1" type="ORF">GCM10010371_47720</name>
</gene>
<evidence type="ECO:0000313" key="2">
    <source>
        <dbReference type="Proteomes" id="UP000634660"/>
    </source>
</evidence>
<reference evidence="1" key="2">
    <citation type="submission" date="2020-09" db="EMBL/GenBank/DDBJ databases">
        <authorList>
            <person name="Sun Q."/>
            <person name="Ohkuma M."/>
        </authorList>
    </citation>
    <scope>NUCLEOTIDE SEQUENCE</scope>
    <source>
        <strain evidence="1">JCM 4834</strain>
    </source>
</reference>
<sequence length="100" mass="10787">MNIVFLLLVLLLLIGAAGWATSAVLLRVQRLERRVDRMDRRLGLILDHLGVVEPEPAGMDGVRALLRDGRTVEAVKAYRAATGADLVEAKAAVESMSGHA</sequence>
<evidence type="ECO:0008006" key="3">
    <source>
        <dbReference type="Google" id="ProtNLM"/>
    </source>
</evidence>
<proteinExistence type="predicted"/>
<dbReference type="Proteomes" id="UP000634660">
    <property type="component" value="Unassembled WGS sequence"/>
</dbReference>
<comment type="caution">
    <text evidence="1">The sequence shown here is derived from an EMBL/GenBank/DDBJ whole genome shotgun (WGS) entry which is preliminary data.</text>
</comment>
<protein>
    <recommendedName>
        <fullName evidence="3">Ribosomal protein L7/L12 C-terminal domain-containing protein</fullName>
    </recommendedName>
</protein>
<accession>A0A918R5A7</accession>
<evidence type="ECO:0000313" key="1">
    <source>
        <dbReference type="EMBL" id="GGZ82567.1"/>
    </source>
</evidence>
<dbReference type="Gene3D" id="3.30.1390.10">
    <property type="match status" value="1"/>
</dbReference>
<dbReference type="AlphaFoldDB" id="A0A918R5A7"/>
<dbReference type="RefSeq" id="WP_167536807.1">
    <property type="nucleotide sequence ID" value="NZ_BMVX01000020.1"/>
</dbReference>